<organism evidence="4 5">
    <name type="scientific">Enterococcus plantarum</name>
    <dbReference type="NCBI Taxonomy" id="1077675"/>
    <lineage>
        <taxon>Bacteria</taxon>
        <taxon>Bacillati</taxon>
        <taxon>Bacillota</taxon>
        <taxon>Bacilli</taxon>
        <taxon>Lactobacillales</taxon>
        <taxon>Enterococcaceae</taxon>
        <taxon>Enterococcus</taxon>
    </lineage>
</organism>
<keyword evidence="2" id="KW-0175">Coiled coil</keyword>
<proteinExistence type="inferred from homology"/>
<accession>A0A2W3YY94</accession>
<feature type="region of interest" description="Disordered" evidence="3">
    <location>
        <begin position="13"/>
        <end position="33"/>
    </location>
</feature>
<evidence type="ECO:0000256" key="3">
    <source>
        <dbReference type="SAM" id="MobiDB-lite"/>
    </source>
</evidence>
<reference evidence="4 5" key="1">
    <citation type="submission" date="2017-11" db="EMBL/GenBank/DDBJ databases">
        <title>Draft genome sequence of Enterococcus plantarum TRW2 strain isolated from lettuce.</title>
        <authorList>
            <person name="Kim E.B."/>
            <person name="Marco M.L."/>
            <person name="Williams T.R."/>
            <person name="You I.H."/>
        </authorList>
    </citation>
    <scope>NUCLEOTIDE SEQUENCE [LARGE SCALE GENOMIC DNA]</scope>
    <source>
        <strain evidence="4 5">TRW2</strain>
    </source>
</reference>
<name>A0A2W3YY94_9ENTE</name>
<evidence type="ECO:0008006" key="6">
    <source>
        <dbReference type="Google" id="ProtNLM"/>
    </source>
</evidence>
<dbReference type="CDD" id="cd17242">
    <property type="entry name" value="MobM_relaxase"/>
    <property type="match status" value="1"/>
</dbReference>
<dbReference type="GO" id="GO:0006310">
    <property type="term" value="P:DNA recombination"/>
    <property type="evidence" value="ECO:0007669"/>
    <property type="project" value="InterPro"/>
</dbReference>
<dbReference type="NCBIfam" id="NF041497">
    <property type="entry name" value="MobV"/>
    <property type="match status" value="1"/>
</dbReference>
<feature type="coiled-coil region" evidence="2">
    <location>
        <begin position="195"/>
        <end position="222"/>
    </location>
</feature>
<dbReference type="Pfam" id="PF01076">
    <property type="entry name" value="Mob_Pre"/>
    <property type="match status" value="1"/>
</dbReference>
<keyword evidence="5" id="KW-1185">Reference proteome</keyword>
<evidence type="ECO:0000256" key="1">
    <source>
        <dbReference type="ARBA" id="ARBA00010657"/>
    </source>
</evidence>
<sequence length="501" mass="58648">MSKIVARMEKMKRENLSGIQQHNQRETDHHSNKDIDVTRSYLNYDLINTNGINYREKIQEIIDSQRVSKRAVRKDAVLVDEWIITSDRPFFESADSKKFFQDSFAYFSERYGNQNIAYATVHLDETTPHMHLGIVPMTEGRLSSKQVFSRQSLKEIQDELPHFLQERGHAIERGIKGSEQKHLTVEEYKDNQQAIKEMGQVLQDQKNELALVEQQLTSETQAFTNELAQMWKIDWLATLEHSPYFELIYEVRNTITNEPTQIYVNEHTPSDYRMTFQEIIGLFKEKFSQFKAYIAQKWQNLTAKGVELENTSNSIAERENSLESKLRRLNAEVRVKEKQSSQLTTLIESKIQYIDRLTEVSELSMMTPSYVKPSKLNKEVWIVPKEKWEAKHVSANAVNELLKLKETFSRTENQIQRQAQEGISNWTLQSEKTKLQYENEFLKQEQIGLINGYVDLYNQDKLSKKDMCSVLSDDLQQKIGLEPIQKKIENHRNMDGPTMSF</sequence>
<evidence type="ECO:0000313" key="5">
    <source>
        <dbReference type="Proteomes" id="UP000249828"/>
    </source>
</evidence>
<feature type="compositionally biased region" description="Basic and acidic residues" evidence="3">
    <location>
        <begin position="23"/>
        <end position="33"/>
    </location>
</feature>
<protein>
    <recommendedName>
        <fullName evidence="6">Plasmid recombination enzyme</fullName>
    </recommendedName>
</protein>
<dbReference type="AlphaFoldDB" id="A0A2W3YY94"/>
<gene>
    <name evidence="4" type="ORF">CI088_10095</name>
</gene>
<dbReference type="InterPro" id="IPR001668">
    <property type="entry name" value="Mob_Pre"/>
</dbReference>
<evidence type="ECO:0000256" key="2">
    <source>
        <dbReference type="SAM" id="Coils"/>
    </source>
</evidence>
<dbReference type="GO" id="GO:0003677">
    <property type="term" value="F:DNA binding"/>
    <property type="evidence" value="ECO:0007669"/>
    <property type="project" value="InterPro"/>
</dbReference>
<dbReference type="EMBL" id="PIEU01000078">
    <property type="protein sequence ID" value="PZL72646.1"/>
    <property type="molecule type" value="Genomic_DNA"/>
</dbReference>
<dbReference type="Gene3D" id="3.30.930.30">
    <property type="match status" value="1"/>
</dbReference>
<dbReference type="RefSeq" id="WP_111248102.1">
    <property type="nucleotide sequence ID" value="NZ_PIEU01000078.1"/>
</dbReference>
<evidence type="ECO:0000313" key="4">
    <source>
        <dbReference type="EMBL" id="PZL72646.1"/>
    </source>
</evidence>
<dbReference type="Proteomes" id="UP000249828">
    <property type="component" value="Unassembled WGS sequence"/>
</dbReference>
<comment type="similarity">
    <text evidence="1">Belongs to the plasmid mobilization pre family.</text>
</comment>
<comment type="caution">
    <text evidence="4">The sequence shown here is derived from an EMBL/GenBank/DDBJ whole genome shotgun (WGS) entry which is preliminary data.</text>
</comment>
<feature type="coiled-coil region" evidence="2">
    <location>
        <begin position="312"/>
        <end position="339"/>
    </location>
</feature>